<sequence>MVPISAEGTRNSRGCRLNGDAASTPVVAPGYAQSICRTIVATAAGMAEPSLDVPLHDRFIVRGLGEVENAIRHPVAWQVVFAKWHSGLCWCSKTREAGYPPSAVPSLVLLPSRHGCLCSKLCPGYGVLAPFGQKLWRGISEHWGLRPSFLQTEWYLVCTGGGALKHIATCMMQIVGVVMFALQVTCVRDEQQIQVGEAASPSTLPAAGLICDIRWIKLMLRGLKTWEIRGTSTAQRGVVEDIAKHIDCHQIPESEANLYQRYIWMNFQNNNDASDKEGKQENSEVRVEEMAKHICCHQIPESQALSTPVLDPIPAYWIQYRQVPDGGNFVRSNLVPMSSPHENRTRKTAAWECSKIDFKSFTGSGADSQAVQDLMTSLEISKYCGKYKGDPKAEAAQNPTCLAFWAGMEAHMQLQREGVKPVFNNMMVVNWFANEPGHYPSWESTDDITVTYAKGEARTVTVKDNNAVTGYAFCDIVHTILRQNFDQAQRGQCAPTAVLMALSNVNPAKAIKIGLELFWTGTFHGVPPQFDQCHYIHDDMPPGVVPFDVGQPGTEGSGGKPLPMPCLGNANDCEQSTGAPNTNAGLQGMWAIKMTALRDFATAKSCDACARKAWVTYPGMSPEHQALISDGWFFGPLRQMMEILFQAPVRLDNMPNRADQRFMKETMDLICSMKGGAVVGIASSVLKMVNIALHKVGAGSRERPWRSRDWSWRCGENKWSSTSDHAAYIDSCDGDIVSIWTWSGRLFIDRETLLTWGSDTKNGLPCPGESGPVSSALFEFIEVPHPGSD</sequence>
<evidence type="ECO:0000313" key="2">
    <source>
        <dbReference type="Proteomes" id="UP000186817"/>
    </source>
</evidence>
<dbReference type="OrthoDB" id="406027at2759"/>
<name>A0A1Q9EFA6_SYMMI</name>
<dbReference type="Proteomes" id="UP000186817">
    <property type="component" value="Unassembled WGS sequence"/>
</dbReference>
<dbReference type="EMBL" id="LSRX01000169">
    <property type="protein sequence ID" value="OLQ06057.1"/>
    <property type="molecule type" value="Genomic_DNA"/>
</dbReference>
<dbReference type="AlphaFoldDB" id="A0A1Q9EFA6"/>
<gene>
    <name evidence="1" type="ORF">AK812_SmicGene10686</name>
</gene>
<evidence type="ECO:0000313" key="1">
    <source>
        <dbReference type="EMBL" id="OLQ06057.1"/>
    </source>
</evidence>
<proteinExistence type="predicted"/>
<protein>
    <submittedName>
        <fullName evidence="1">Uncharacterized protein</fullName>
    </submittedName>
</protein>
<organism evidence="1 2">
    <name type="scientific">Symbiodinium microadriaticum</name>
    <name type="common">Dinoflagellate</name>
    <name type="synonym">Zooxanthella microadriatica</name>
    <dbReference type="NCBI Taxonomy" id="2951"/>
    <lineage>
        <taxon>Eukaryota</taxon>
        <taxon>Sar</taxon>
        <taxon>Alveolata</taxon>
        <taxon>Dinophyceae</taxon>
        <taxon>Suessiales</taxon>
        <taxon>Symbiodiniaceae</taxon>
        <taxon>Symbiodinium</taxon>
    </lineage>
</organism>
<accession>A0A1Q9EFA6</accession>
<reference evidence="1 2" key="1">
    <citation type="submission" date="2016-02" db="EMBL/GenBank/DDBJ databases">
        <title>Genome analysis of coral dinoflagellate symbionts highlights evolutionary adaptations to a symbiotic lifestyle.</title>
        <authorList>
            <person name="Aranda M."/>
            <person name="Li Y."/>
            <person name="Liew Y.J."/>
            <person name="Baumgarten S."/>
            <person name="Simakov O."/>
            <person name="Wilson M."/>
            <person name="Piel J."/>
            <person name="Ashoor H."/>
            <person name="Bougouffa S."/>
            <person name="Bajic V.B."/>
            <person name="Ryu T."/>
            <person name="Ravasi T."/>
            <person name="Bayer T."/>
            <person name="Micklem G."/>
            <person name="Kim H."/>
            <person name="Bhak J."/>
            <person name="Lajeunesse T.C."/>
            <person name="Voolstra C.R."/>
        </authorList>
    </citation>
    <scope>NUCLEOTIDE SEQUENCE [LARGE SCALE GENOMIC DNA]</scope>
    <source>
        <strain evidence="1 2">CCMP2467</strain>
    </source>
</reference>
<keyword evidence="2" id="KW-1185">Reference proteome</keyword>
<comment type="caution">
    <text evidence="1">The sequence shown here is derived from an EMBL/GenBank/DDBJ whole genome shotgun (WGS) entry which is preliminary data.</text>
</comment>